<sequence length="1718" mass="190933">MSYNSTHYTPRYNNNSSRKLHEQAKNDSKTTTGTTTSSASNTSSAPSSTSRVRDKNFTSSTGGASSSGQGPGYGRRDYYIGAGYASSTASSRSRYNDSYISSKSSNTTGPRDAKPSMSITPASSSLSSGHYGRSKDYRGMGERSSSYYGSTSASAIRKGGPPLLHRYGSSSKYSSDSKSGEKFISRAGPVTGSSGATAAKSNTNANTTSISSGYRDERRSKSELDESTSTVPTCNEKDVDVVSSKLSPPDSEPFISTTSRNVKGSSSRKSSVESITRKSIGNNGVTGANSIFDISRRDEDRKENIDHEMPKRAKGDFTSKSEKSDENIDPLLGHESVSVSKIREQIGEYVPKSVELENTVDRETSSKEDAPQVDEKIKDDNSKTGQSDNEKTSASPKDMNLHQETSSDTSRDQYKEEPESIESGPAVLESSPPSTSSSSALSTSTGMKKTSLSDYLKKSKIKKKAIESATKLDVSVSPSGDQKVSTDGLGNGAGVSNQVEVDDADSRSREDDVIPVTNIMEDVKMYVDKEESKHKETDQPDSVENENSEKSLSEKVHGVTEDFVDDNDSNVTRMRDREDERVEESIEQMAQDDEEDIEESIEPKDQVDEDMKDVIEGIPDSIPELSSNDHDVKDESKYASTQQTPEAATSVKFAEIHSDTQLDNDKEMQTTDKTEILSTPRTKLSRSDSYGEDISTLSPVNESEFDTNFNFNDIGTMPEIPEENEAGEKEAKDVKVVSKQEKPQHSFAEKEDDDMDKYSITQDKDDLSEAETVIGTPSPRSNQGVSLLKRKSFDSDRHTLKKKKVVISSSEEDNAEEEANPQRSQKPSDDESTEKKASIPEPRSATSIESKEKKNVSGKAIKKAPYKVKRDSSGRSLLQRACKKGNIEDVRDFLNRGASANEKDFCGFTCLHEAALEGHVEIVQLLIAHGANVNAKADEAGDCETPLIDAAENMHLETVEILLKNNADPTIFNIDGFTALTKIYNEHSDEEGYEDIIKVLEEATSKYTGRKTIVTTSQSGPQEETEFEIIDDPNEFYFAGLIKRKGIFKWAAENQKEVVASHFVAGNSLEDKPDILILAARNGHSELIDIILGLNPTPYNIDTESKCGVTALLASVGRGHFDVVQSLLSKGADPFKTRKKDGLTALQIVQHSPHFDPREVEIIQEAMEKKSGTKVVSAVHSRIVSRATSRATSRAPSVPVSDEESDDRENHDVHDEDDDEETVGPSSKVPFVDEKEPGAAVEDENDKMDIEEPEKVKFEEHENDHRHANENVSKKISMDEEIKKEKYVSEPSRHEHHDKEHHSKKIHHEGEPKKRKHEHEPVSFDHSLKKAKSESSVKQIEKKLTPSASTAALKPSPSDSTVPKLHNHHNNKTTSEKSTSSPNVVTAPSHDYVADAKVKARSPPPSSQPTLSAAALEEQKVKSAEEARVWQEKVEAKKKARREMFLKLEKEKELKKKEEEEKRLEEERELAELKREQDLKLAQELERKSKLLEAKKAAITQKKLLDYYPIGLRKLKLNSQPTDASIAKYLPLYVFVINDVEYVLDLQFSLLTLTKFTEIESQLTINEEQPFLNVESDDKVKLWKLFYKFIGMNHKLSNVAEIIKFRKQGEQLFDNLLMRFIPYTDEIKAIIERQFPQVYHKVNESKPVAVLLDSLRGFDDLADKSAQVNNNEEEFKEQTDGVDGSDVNVKSLPRFIPPHLSYRKDILKTVKAACNPLW</sequence>
<evidence type="ECO:0000256" key="3">
    <source>
        <dbReference type="PROSITE-ProRule" id="PRU00023"/>
    </source>
</evidence>
<evidence type="ECO:0000313" key="6">
    <source>
        <dbReference type="Proteomes" id="UP000590412"/>
    </source>
</evidence>
<accession>A0A8X7NN19</accession>
<feature type="repeat" description="ANK" evidence="3">
    <location>
        <begin position="942"/>
        <end position="974"/>
    </location>
</feature>
<keyword evidence="1" id="KW-0677">Repeat</keyword>
<feature type="repeat" description="ANK" evidence="3">
    <location>
        <begin position="873"/>
        <end position="905"/>
    </location>
</feature>
<feature type="compositionally biased region" description="Basic and acidic residues" evidence="4">
    <location>
        <begin position="521"/>
        <end position="538"/>
    </location>
</feature>
<dbReference type="OrthoDB" id="194358at2759"/>
<feature type="compositionally biased region" description="Polar residues" evidence="4">
    <location>
        <begin position="695"/>
        <end position="713"/>
    </location>
</feature>
<protein>
    <submittedName>
        <fullName evidence="5">Ankyrin repeats (3 copies) family protein</fullName>
    </submittedName>
</protein>
<feature type="compositionally biased region" description="Polar residues" evidence="4">
    <location>
        <begin position="277"/>
        <end position="289"/>
    </location>
</feature>
<feature type="compositionally biased region" description="Acidic residues" evidence="4">
    <location>
        <begin position="810"/>
        <end position="819"/>
    </location>
</feature>
<feature type="compositionally biased region" description="Basic and acidic residues" evidence="4">
    <location>
        <begin position="826"/>
        <end position="838"/>
    </location>
</feature>
<feature type="compositionally biased region" description="Basic and acidic residues" evidence="4">
    <location>
        <begin position="409"/>
        <end position="418"/>
    </location>
</feature>
<feature type="compositionally biased region" description="Low complexity" evidence="4">
    <location>
        <begin position="144"/>
        <end position="155"/>
    </location>
</feature>
<feature type="compositionally biased region" description="Basic and acidic residues" evidence="4">
    <location>
        <begin position="214"/>
        <end position="224"/>
    </location>
</feature>
<dbReference type="EMBL" id="JABWAB010000004">
    <property type="protein sequence ID" value="KAF6052710.1"/>
    <property type="molecule type" value="Genomic_DNA"/>
</dbReference>
<feature type="compositionally biased region" description="Basic and acidic residues" evidence="4">
    <location>
        <begin position="294"/>
        <end position="326"/>
    </location>
</feature>
<name>A0A8X7NN19_CANPA</name>
<gene>
    <name evidence="5" type="ORF">FOB60_002966</name>
</gene>
<dbReference type="PANTHER" id="PTHR24171">
    <property type="entry name" value="ANKYRIN REPEAT DOMAIN-CONTAINING PROTEIN 39-RELATED"/>
    <property type="match status" value="1"/>
</dbReference>
<dbReference type="Proteomes" id="UP000590412">
    <property type="component" value="Unassembled WGS sequence"/>
</dbReference>
<feature type="compositionally biased region" description="Polar residues" evidence="4">
    <location>
        <begin position="96"/>
        <end position="109"/>
    </location>
</feature>
<dbReference type="SUPFAM" id="SSF48403">
    <property type="entry name" value="Ankyrin repeat"/>
    <property type="match status" value="1"/>
</dbReference>
<feature type="compositionally biased region" description="Low complexity" evidence="4">
    <location>
        <begin position="1372"/>
        <end position="1381"/>
    </location>
</feature>
<feature type="compositionally biased region" description="Polar residues" evidence="4">
    <location>
        <begin position="638"/>
        <end position="647"/>
    </location>
</feature>
<feature type="compositionally biased region" description="Basic and acidic residues" evidence="4">
    <location>
        <begin position="573"/>
        <end position="584"/>
    </location>
</feature>
<feature type="compositionally biased region" description="Acidic residues" evidence="4">
    <location>
        <begin position="585"/>
        <end position="600"/>
    </location>
</feature>
<evidence type="ECO:0000313" key="5">
    <source>
        <dbReference type="EMBL" id="KAF6052710.1"/>
    </source>
</evidence>
<keyword evidence="2 3" id="KW-0040">ANK repeat</keyword>
<feature type="compositionally biased region" description="Low complexity" evidence="4">
    <location>
        <begin position="167"/>
        <end position="177"/>
    </location>
</feature>
<proteinExistence type="predicted"/>
<feature type="compositionally biased region" description="Basic and acidic residues" evidence="4">
    <location>
        <begin position="654"/>
        <end position="675"/>
    </location>
</feature>
<dbReference type="Gene3D" id="1.25.40.20">
    <property type="entry name" value="Ankyrin repeat-containing domain"/>
    <property type="match status" value="1"/>
</dbReference>
<feature type="compositionally biased region" description="Low complexity" evidence="4">
    <location>
        <begin position="430"/>
        <end position="445"/>
    </location>
</feature>
<feature type="compositionally biased region" description="Low complexity" evidence="4">
    <location>
        <begin position="81"/>
        <end position="93"/>
    </location>
</feature>
<feature type="repeat" description="ANK" evidence="3">
    <location>
        <begin position="1107"/>
        <end position="1139"/>
    </location>
</feature>
<feature type="compositionally biased region" description="Basic and acidic residues" evidence="4">
    <location>
        <begin position="19"/>
        <end position="28"/>
    </location>
</feature>
<feature type="compositionally biased region" description="Basic and acidic residues" evidence="4">
    <location>
        <begin position="547"/>
        <end position="560"/>
    </location>
</feature>
<dbReference type="PANTHER" id="PTHR24171:SF8">
    <property type="entry name" value="BRCA1-ASSOCIATED RING DOMAIN PROTEIN 1"/>
    <property type="match status" value="1"/>
</dbReference>
<evidence type="ECO:0000256" key="2">
    <source>
        <dbReference type="ARBA" id="ARBA00023043"/>
    </source>
</evidence>
<feature type="compositionally biased region" description="Basic and acidic residues" evidence="4">
    <location>
        <begin position="627"/>
        <end position="637"/>
    </location>
</feature>
<feature type="compositionally biased region" description="Polar residues" evidence="4">
    <location>
        <begin position="1"/>
        <end position="17"/>
    </location>
</feature>
<reference evidence="5" key="1">
    <citation type="submission" date="2020-03" db="EMBL/GenBank/DDBJ databases">
        <title>FDA dAtabase for Regulatory Grade micrObial Sequences (FDA-ARGOS): Supporting development and validation of Infectious Disease Dx tests.</title>
        <authorList>
            <person name="Campos J."/>
            <person name="Goldberg B."/>
            <person name="Tallon L."/>
            <person name="Sadzewicz L."/>
            <person name="Vavikolanu K."/>
            <person name="Mehta A."/>
            <person name="Aluvathingal J."/>
            <person name="Nadendla S."/>
            <person name="Nandy P."/>
            <person name="Geyer C."/>
            <person name="Yan Y."/>
            <person name="Sichtig H."/>
        </authorList>
    </citation>
    <scope>NUCLEOTIDE SEQUENCE [LARGE SCALE GENOMIC DNA]</scope>
    <source>
        <strain evidence="5">FDAARGOS_652</strain>
    </source>
</reference>
<evidence type="ECO:0000256" key="1">
    <source>
        <dbReference type="ARBA" id="ARBA00022737"/>
    </source>
</evidence>
<comment type="caution">
    <text evidence="5">The sequence shown here is derived from an EMBL/GenBank/DDBJ whole genome shotgun (WGS) entry which is preliminary data.</text>
</comment>
<feature type="compositionally biased region" description="Basic and acidic residues" evidence="4">
    <location>
        <begin position="726"/>
        <end position="749"/>
    </location>
</feature>
<feature type="region of interest" description="Disordered" evidence="4">
    <location>
        <begin position="467"/>
        <end position="860"/>
    </location>
</feature>
<feature type="compositionally biased region" description="Basic and acidic residues" evidence="4">
    <location>
        <begin position="1308"/>
        <end position="1344"/>
    </location>
</feature>
<feature type="compositionally biased region" description="Basic and acidic residues" evidence="4">
    <location>
        <begin position="359"/>
        <end position="382"/>
    </location>
</feature>
<evidence type="ECO:0000256" key="4">
    <source>
        <dbReference type="SAM" id="MobiDB-lite"/>
    </source>
</evidence>
<feature type="compositionally biased region" description="Basic and acidic residues" evidence="4">
    <location>
        <begin position="1247"/>
        <end position="1301"/>
    </location>
</feature>
<feature type="compositionally biased region" description="Polar residues" evidence="4">
    <location>
        <begin position="383"/>
        <end position="395"/>
    </location>
</feature>
<feature type="region of interest" description="Disordered" evidence="4">
    <location>
        <begin position="1"/>
        <end position="455"/>
    </location>
</feature>
<dbReference type="InterPro" id="IPR002110">
    <property type="entry name" value="Ankyrin_rpt"/>
</dbReference>
<dbReference type="PROSITE" id="PS50088">
    <property type="entry name" value="ANK_REPEAT"/>
    <property type="match status" value="4"/>
</dbReference>
<feature type="compositionally biased region" description="Polar residues" evidence="4">
    <location>
        <begin position="476"/>
        <end position="485"/>
    </location>
</feature>
<dbReference type="Pfam" id="PF12796">
    <property type="entry name" value="Ank_2"/>
    <property type="match status" value="2"/>
</dbReference>
<feature type="region of interest" description="Disordered" evidence="4">
    <location>
        <begin position="1183"/>
        <end position="1421"/>
    </location>
</feature>
<feature type="compositionally biased region" description="Low complexity" evidence="4">
    <location>
        <begin position="259"/>
        <end position="274"/>
    </location>
</feature>
<feature type="compositionally biased region" description="Low complexity" evidence="4">
    <location>
        <begin position="59"/>
        <end position="68"/>
    </location>
</feature>
<feature type="repeat" description="ANK" evidence="3">
    <location>
        <begin position="906"/>
        <end position="938"/>
    </location>
</feature>
<feature type="compositionally biased region" description="Polar residues" evidence="4">
    <location>
        <begin position="1186"/>
        <end position="1195"/>
    </location>
</feature>
<feature type="compositionally biased region" description="Low complexity" evidence="4">
    <location>
        <begin position="191"/>
        <end position="213"/>
    </location>
</feature>
<dbReference type="InterPro" id="IPR036770">
    <property type="entry name" value="Ankyrin_rpt-contain_sf"/>
</dbReference>
<organism evidence="5 6">
    <name type="scientific">Candida parapsilosis</name>
    <name type="common">Yeast</name>
    <dbReference type="NCBI Taxonomy" id="5480"/>
    <lineage>
        <taxon>Eukaryota</taxon>
        <taxon>Fungi</taxon>
        <taxon>Dikarya</taxon>
        <taxon>Ascomycota</taxon>
        <taxon>Saccharomycotina</taxon>
        <taxon>Pichiomycetes</taxon>
        <taxon>Debaryomycetaceae</taxon>
        <taxon>Candida/Lodderomyces clade</taxon>
        <taxon>Candida</taxon>
    </lineage>
</organism>
<dbReference type="PROSITE" id="PS50297">
    <property type="entry name" value="ANK_REP_REGION"/>
    <property type="match status" value="3"/>
</dbReference>
<feature type="compositionally biased region" description="Low complexity" evidence="4">
    <location>
        <begin position="29"/>
        <end position="50"/>
    </location>
</feature>
<dbReference type="SMART" id="SM00248">
    <property type="entry name" value="ANK"/>
    <property type="match status" value="5"/>
</dbReference>